<evidence type="ECO:0000313" key="2">
    <source>
        <dbReference type="Proteomes" id="UP001056120"/>
    </source>
</evidence>
<dbReference type="EMBL" id="CM042029">
    <property type="protein sequence ID" value="KAI3795005.1"/>
    <property type="molecule type" value="Genomic_DNA"/>
</dbReference>
<organism evidence="1 2">
    <name type="scientific">Smallanthus sonchifolius</name>
    <dbReference type="NCBI Taxonomy" id="185202"/>
    <lineage>
        <taxon>Eukaryota</taxon>
        <taxon>Viridiplantae</taxon>
        <taxon>Streptophyta</taxon>
        <taxon>Embryophyta</taxon>
        <taxon>Tracheophyta</taxon>
        <taxon>Spermatophyta</taxon>
        <taxon>Magnoliopsida</taxon>
        <taxon>eudicotyledons</taxon>
        <taxon>Gunneridae</taxon>
        <taxon>Pentapetalae</taxon>
        <taxon>asterids</taxon>
        <taxon>campanulids</taxon>
        <taxon>Asterales</taxon>
        <taxon>Asteraceae</taxon>
        <taxon>Asteroideae</taxon>
        <taxon>Heliantheae alliance</taxon>
        <taxon>Millerieae</taxon>
        <taxon>Smallanthus</taxon>
    </lineage>
</organism>
<sequence>MKRLCDGLTTPNDLFDGIPLNFPGVKQKYVEGIRPRIAALRPKGPIATRFLSNNLTVVVVGDSVFAHGGILAEHVAYGLEQINKDVRNWLTGLKDNISSDLFRSRTSIVWNRKVSIKTNGINAVCDGKAVRIDVGMSKGCVNGLPEVLEISGDSGLWVLTSKTGYDSGRQGLVSPVQCEPMEVQVKA</sequence>
<reference evidence="2" key="1">
    <citation type="journal article" date="2022" name="Mol. Ecol. Resour.">
        <title>The genomes of chicory, endive, great burdock and yacon provide insights into Asteraceae palaeo-polyploidization history and plant inulin production.</title>
        <authorList>
            <person name="Fan W."/>
            <person name="Wang S."/>
            <person name="Wang H."/>
            <person name="Wang A."/>
            <person name="Jiang F."/>
            <person name="Liu H."/>
            <person name="Zhao H."/>
            <person name="Xu D."/>
            <person name="Zhang Y."/>
        </authorList>
    </citation>
    <scope>NUCLEOTIDE SEQUENCE [LARGE SCALE GENOMIC DNA]</scope>
    <source>
        <strain evidence="2">cv. Yunnan</strain>
    </source>
</reference>
<evidence type="ECO:0000313" key="1">
    <source>
        <dbReference type="EMBL" id="KAI3795005.1"/>
    </source>
</evidence>
<gene>
    <name evidence="1" type="ORF">L1987_37648</name>
</gene>
<name>A0ACB9HIR5_9ASTR</name>
<reference evidence="1 2" key="2">
    <citation type="journal article" date="2022" name="Mol. Ecol. Resour.">
        <title>The genomes of chicory, endive, great burdock and yacon provide insights into Asteraceae paleo-polyploidization history and plant inulin production.</title>
        <authorList>
            <person name="Fan W."/>
            <person name="Wang S."/>
            <person name="Wang H."/>
            <person name="Wang A."/>
            <person name="Jiang F."/>
            <person name="Liu H."/>
            <person name="Zhao H."/>
            <person name="Xu D."/>
            <person name="Zhang Y."/>
        </authorList>
    </citation>
    <scope>NUCLEOTIDE SEQUENCE [LARGE SCALE GENOMIC DNA]</scope>
    <source>
        <strain evidence="2">cv. Yunnan</strain>
        <tissue evidence="1">Leaves</tissue>
    </source>
</reference>
<keyword evidence="2" id="KW-1185">Reference proteome</keyword>
<proteinExistence type="predicted"/>
<dbReference type="Proteomes" id="UP001056120">
    <property type="component" value="Linkage Group LG12"/>
</dbReference>
<protein>
    <submittedName>
        <fullName evidence="1">Uncharacterized protein</fullName>
    </submittedName>
</protein>
<accession>A0ACB9HIR5</accession>
<comment type="caution">
    <text evidence="1">The sequence shown here is derived from an EMBL/GenBank/DDBJ whole genome shotgun (WGS) entry which is preliminary data.</text>
</comment>